<protein>
    <submittedName>
        <fullName evidence="1">Uncharacterized protein</fullName>
    </submittedName>
</protein>
<evidence type="ECO:0000313" key="2">
    <source>
        <dbReference type="EMBL" id="CAF1520430.1"/>
    </source>
</evidence>
<evidence type="ECO:0000313" key="5">
    <source>
        <dbReference type="EMBL" id="CAF3809974.1"/>
    </source>
</evidence>
<dbReference type="EMBL" id="CAJOBI010000269">
    <property type="protein sequence ID" value="CAF3809974.1"/>
    <property type="molecule type" value="Genomic_DNA"/>
</dbReference>
<evidence type="ECO:0000313" key="1">
    <source>
        <dbReference type="EMBL" id="CAF1515837.1"/>
    </source>
</evidence>
<evidence type="ECO:0000313" key="4">
    <source>
        <dbReference type="EMBL" id="CAF3756352.1"/>
    </source>
</evidence>
<dbReference type="Proteomes" id="UP000681720">
    <property type="component" value="Unassembled WGS sequence"/>
</dbReference>
<accession>A0A815UEC9</accession>
<dbReference type="Proteomes" id="UP000663824">
    <property type="component" value="Unassembled WGS sequence"/>
</dbReference>
<dbReference type="Proteomes" id="UP000663834">
    <property type="component" value="Unassembled WGS sequence"/>
</dbReference>
<gene>
    <name evidence="4" type="ORF">BYL167_LOCUS612</name>
    <name evidence="2" type="ORF">CJN711_LOCUS28358</name>
    <name evidence="6" type="ORF">GIL414_LOCUS2118</name>
    <name evidence="1" type="ORF">KQP761_LOCUS15411</name>
    <name evidence="3" type="ORF">MBJ925_LOCUS12283</name>
    <name evidence="5" type="ORF">SMN809_LOCUS1669</name>
</gene>
<evidence type="ECO:0000313" key="3">
    <source>
        <dbReference type="EMBL" id="CAF2046899.1"/>
    </source>
</evidence>
<reference evidence="1" key="1">
    <citation type="submission" date="2021-02" db="EMBL/GenBank/DDBJ databases">
        <authorList>
            <person name="Nowell W R."/>
        </authorList>
    </citation>
    <scope>NUCLEOTIDE SEQUENCE</scope>
</reference>
<dbReference type="EMBL" id="CAJNOW010007521">
    <property type="protein sequence ID" value="CAF1515837.1"/>
    <property type="molecule type" value="Genomic_DNA"/>
</dbReference>
<dbReference type="Proteomes" id="UP000681967">
    <property type="component" value="Unassembled WGS sequence"/>
</dbReference>
<sequence length="545" mass="64539">MFRQRLLSTDILPHDVSSEFSNTSPILENHLQNKSNRKHHIATQTTDHSSPVVEQQQQQWLPISLNENASRLCQIRSLTTHLTTLQQLFLPVFSFWNDSNECYPLLSNVAYDNLSTLEQRIRQAHRHEDKNFNIKLYFDEKSRSDIQNLLMSYSYSWRIHPIVLMFNLNRLFHLIPQFNLKDYITVLEERGKPYEFSAEEWFLILEFYLQMDMSCFYMKTNVLRDDKPRFLYEGIFSVKLPTAHYGIQQCRDKSCCFCYERLDLTERFEPAMNFSNNQVHCFLNNYQVYLNCDVTCTTSNVIYSLTCPCHQYDYMGRCVEPFRDRMTRIRIMGCRIIRNSLIGSILADHLGEEGDSNPLCIAIRKKFYEHSTKCHVALEVFLKCHPDFWCLIPMTEEQALIDDDKLTATDMELLNQYRNPTTATIETETHSYQRNMTLVRWCVDHVPTPPLNYQFSFRQIIEQYAFFRNRRDRYISPHLDIYNVAIIMALPKDAPHSVLHTVQALLTVFTEPKLVVTTTDLDELSDPSWYQHLLHPRLAQYKWKS</sequence>
<dbReference type="EMBL" id="CAJNRE010005584">
    <property type="protein sequence ID" value="CAF2046899.1"/>
    <property type="molecule type" value="Genomic_DNA"/>
</dbReference>
<dbReference type="EMBL" id="CAJOBH010000069">
    <property type="protein sequence ID" value="CAF3756352.1"/>
    <property type="molecule type" value="Genomic_DNA"/>
</dbReference>
<dbReference type="OrthoDB" id="10049587at2759"/>
<comment type="caution">
    <text evidence="1">The sequence shown here is derived from an EMBL/GenBank/DDBJ whole genome shotgun (WGS) entry which is preliminary data.</text>
</comment>
<name>A0A815UEC9_9BILA</name>
<proteinExistence type="predicted"/>
<dbReference type="Proteomes" id="UP000663855">
    <property type="component" value="Unassembled WGS sequence"/>
</dbReference>
<dbReference type="Proteomes" id="UP000676336">
    <property type="component" value="Unassembled WGS sequence"/>
</dbReference>
<evidence type="ECO:0000313" key="6">
    <source>
        <dbReference type="EMBL" id="CAF3819200.1"/>
    </source>
</evidence>
<dbReference type="EMBL" id="CAJOBJ010000385">
    <property type="protein sequence ID" value="CAF3819200.1"/>
    <property type="molecule type" value="Genomic_DNA"/>
</dbReference>
<dbReference type="EMBL" id="CAJNOV010013417">
    <property type="protein sequence ID" value="CAF1520430.1"/>
    <property type="molecule type" value="Genomic_DNA"/>
</dbReference>
<evidence type="ECO:0000313" key="7">
    <source>
        <dbReference type="Proteomes" id="UP000663834"/>
    </source>
</evidence>
<organism evidence="1 7">
    <name type="scientific">Rotaria magnacalcarata</name>
    <dbReference type="NCBI Taxonomy" id="392030"/>
    <lineage>
        <taxon>Eukaryota</taxon>
        <taxon>Metazoa</taxon>
        <taxon>Spiralia</taxon>
        <taxon>Gnathifera</taxon>
        <taxon>Rotifera</taxon>
        <taxon>Eurotatoria</taxon>
        <taxon>Bdelloidea</taxon>
        <taxon>Philodinida</taxon>
        <taxon>Philodinidae</taxon>
        <taxon>Rotaria</taxon>
    </lineage>
</organism>
<dbReference type="AlphaFoldDB" id="A0A815UEC9"/>